<evidence type="ECO:0000256" key="1">
    <source>
        <dbReference type="SAM" id="MobiDB-lite"/>
    </source>
</evidence>
<dbReference type="Proteomes" id="UP000586976">
    <property type="component" value="Unassembled WGS sequence"/>
</dbReference>
<evidence type="ECO:0000313" key="3">
    <source>
        <dbReference type="Proteomes" id="UP000586976"/>
    </source>
</evidence>
<sequence>MRDEGEAEYGGAPIAVDGEGPGDLVKPAERTVLITEALAALAERLTLGQLQDLTGYLRSNLHALHHAAADGSP</sequence>
<comment type="caution">
    <text evidence="2">The sequence shown here is derived from an EMBL/GenBank/DDBJ whole genome shotgun (WGS) entry which is preliminary data.</text>
</comment>
<accession>A0A7W2D7A6</accession>
<organism evidence="2 3">
    <name type="scientific">Streptomyces himalayensis subsp. aureolus</name>
    <dbReference type="NCBI Taxonomy" id="2758039"/>
    <lineage>
        <taxon>Bacteria</taxon>
        <taxon>Bacillati</taxon>
        <taxon>Actinomycetota</taxon>
        <taxon>Actinomycetes</taxon>
        <taxon>Kitasatosporales</taxon>
        <taxon>Streptomycetaceae</taxon>
        <taxon>Streptomyces</taxon>
        <taxon>Streptomyces himalayensis</taxon>
    </lineage>
</organism>
<name>A0A7W2D7A6_9ACTN</name>
<evidence type="ECO:0000313" key="2">
    <source>
        <dbReference type="EMBL" id="MBA4866090.1"/>
    </source>
</evidence>
<dbReference type="AlphaFoldDB" id="A0A7W2D7A6"/>
<proteinExistence type="predicted"/>
<dbReference type="EMBL" id="JACEQY010000052">
    <property type="protein sequence ID" value="MBA4866090.1"/>
    <property type="molecule type" value="Genomic_DNA"/>
</dbReference>
<gene>
    <name evidence="2" type="ORF">H1V43_33155</name>
</gene>
<dbReference type="RefSeq" id="WP_181867515.1">
    <property type="nucleotide sequence ID" value="NZ_JACEQY010000052.1"/>
</dbReference>
<feature type="region of interest" description="Disordered" evidence="1">
    <location>
        <begin position="1"/>
        <end position="23"/>
    </location>
</feature>
<reference evidence="2 3" key="1">
    <citation type="submission" date="2020-07" db="EMBL/GenBank/DDBJ databases">
        <title>Streptomyces isolated from Indian soil.</title>
        <authorList>
            <person name="Mandal S."/>
            <person name="Maiti P.K."/>
        </authorList>
    </citation>
    <scope>NUCLEOTIDE SEQUENCE [LARGE SCALE GENOMIC DNA]</scope>
    <source>
        <strain evidence="2 3">PSKA54</strain>
    </source>
</reference>
<protein>
    <submittedName>
        <fullName evidence="2">Uncharacterized protein</fullName>
    </submittedName>
</protein>
<keyword evidence="3" id="KW-1185">Reference proteome</keyword>